<evidence type="ECO:0000256" key="3">
    <source>
        <dbReference type="ARBA" id="ARBA00022692"/>
    </source>
</evidence>
<dbReference type="PANTHER" id="PTHR31503">
    <property type="entry name" value="VACUOLAR CALCIUM ION TRANSPORTER"/>
    <property type="match status" value="1"/>
</dbReference>
<dbReference type="EMBL" id="JAQGDS010000009">
    <property type="protein sequence ID" value="KAJ6258186.1"/>
    <property type="molecule type" value="Genomic_DNA"/>
</dbReference>
<dbReference type="GO" id="GO:0015369">
    <property type="term" value="F:calcium:proton antiporter activity"/>
    <property type="evidence" value="ECO:0007669"/>
    <property type="project" value="TreeGrafter"/>
</dbReference>
<protein>
    <submittedName>
        <fullName evidence="9">Vacuolar Ca(2+) transporter</fullName>
    </submittedName>
</protein>
<dbReference type="Proteomes" id="UP001221413">
    <property type="component" value="Unassembled WGS sequence"/>
</dbReference>
<keyword evidence="6 7" id="KW-0472">Membrane</keyword>
<dbReference type="GO" id="GO:0012505">
    <property type="term" value="C:endomembrane system"/>
    <property type="evidence" value="ECO:0007669"/>
    <property type="project" value="UniProtKB-SubCell"/>
</dbReference>
<keyword evidence="3 7" id="KW-0812">Transmembrane</keyword>
<sequence length="82" mass="8862">MMGLAHLSEYLVDSIDGIVETTTISKTFIGLIMLPIAASAAHSVNAIMVAMRDQVLPTLYTAKAFGGNQAKASYRWSSQLSW</sequence>
<feature type="transmembrane region" description="Helical" evidence="7">
    <location>
        <begin position="28"/>
        <end position="50"/>
    </location>
</feature>
<evidence type="ECO:0000256" key="1">
    <source>
        <dbReference type="ARBA" id="ARBA00004127"/>
    </source>
</evidence>
<comment type="subcellular location">
    <subcellularLocation>
        <location evidence="1">Endomembrane system</location>
        <topology evidence="1">Multi-pass membrane protein</topology>
    </subcellularLocation>
</comment>
<evidence type="ECO:0000256" key="7">
    <source>
        <dbReference type="SAM" id="Phobius"/>
    </source>
</evidence>
<keyword evidence="4 7" id="KW-1133">Transmembrane helix</keyword>
<evidence type="ECO:0000256" key="6">
    <source>
        <dbReference type="ARBA" id="ARBA00023136"/>
    </source>
</evidence>
<organism evidence="9 10">
    <name type="scientific">Drechslerella dactyloides</name>
    <name type="common">Nematode-trapping fungus</name>
    <name type="synonym">Arthrobotrys dactyloides</name>
    <dbReference type="NCBI Taxonomy" id="74499"/>
    <lineage>
        <taxon>Eukaryota</taxon>
        <taxon>Fungi</taxon>
        <taxon>Dikarya</taxon>
        <taxon>Ascomycota</taxon>
        <taxon>Pezizomycotina</taxon>
        <taxon>Orbiliomycetes</taxon>
        <taxon>Orbiliales</taxon>
        <taxon>Orbiliaceae</taxon>
        <taxon>Drechslerella</taxon>
    </lineage>
</organism>
<comment type="caution">
    <text evidence="9">The sequence shown here is derived from an EMBL/GenBank/DDBJ whole genome shotgun (WGS) entry which is preliminary data.</text>
</comment>
<accession>A0AAD6ITN6</accession>
<gene>
    <name evidence="9" type="ORF">Dda_7105</name>
</gene>
<evidence type="ECO:0000256" key="2">
    <source>
        <dbReference type="ARBA" id="ARBA00022448"/>
    </source>
</evidence>
<dbReference type="GO" id="GO:0016020">
    <property type="term" value="C:membrane"/>
    <property type="evidence" value="ECO:0007669"/>
    <property type="project" value="InterPro"/>
</dbReference>
<proteinExistence type="predicted"/>
<dbReference type="AlphaFoldDB" id="A0AAD6ITN6"/>
<dbReference type="GO" id="GO:0006874">
    <property type="term" value="P:intracellular calcium ion homeostasis"/>
    <property type="evidence" value="ECO:0007669"/>
    <property type="project" value="TreeGrafter"/>
</dbReference>
<dbReference type="PANTHER" id="PTHR31503:SF22">
    <property type="entry name" value="VACUOLAR CALCIUM ION TRANSPORTER"/>
    <property type="match status" value="1"/>
</dbReference>
<keyword evidence="5" id="KW-0406">Ion transport</keyword>
<dbReference type="Pfam" id="PF01699">
    <property type="entry name" value="Na_Ca_ex"/>
    <property type="match status" value="1"/>
</dbReference>
<feature type="domain" description="Sodium/calcium exchanger membrane region" evidence="8">
    <location>
        <begin position="3"/>
        <end position="68"/>
    </location>
</feature>
<dbReference type="InterPro" id="IPR004837">
    <property type="entry name" value="NaCa_Exmemb"/>
</dbReference>
<evidence type="ECO:0000256" key="4">
    <source>
        <dbReference type="ARBA" id="ARBA00022989"/>
    </source>
</evidence>
<keyword evidence="10" id="KW-1185">Reference proteome</keyword>
<evidence type="ECO:0000259" key="8">
    <source>
        <dbReference type="Pfam" id="PF01699"/>
    </source>
</evidence>
<evidence type="ECO:0000256" key="5">
    <source>
        <dbReference type="ARBA" id="ARBA00023065"/>
    </source>
</evidence>
<dbReference type="InterPro" id="IPR004713">
    <property type="entry name" value="CaH_exchang"/>
</dbReference>
<name>A0AAD6ITN6_DREDA</name>
<evidence type="ECO:0000313" key="10">
    <source>
        <dbReference type="Proteomes" id="UP001221413"/>
    </source>
</evidence>
<reference evidence="9" key="1">
    <citation type="submission" date="2023-01" db="EMBL/GenBank/DDBJ databases">
        <title>The chitinases involved in constricting ring structure development in the nematode-trapping fungus Drechslerella dactyloides.</title>
        <authorList>
            <person name="Wang R."/>
            <person name="Zhang L."/>
            <person name="Tang P."/>
            <person name="Li S."/>
            <person name="Liang L."/>
        </authorList>
    </citation>
    <scope>NUCLEOTIDE SEQUENCE</scope>
    <source>
        <strain evidence="9">YMF1.00031</strain>
    </source>
</reference>
<evidence type="ECO:0000313" key="9">
    <source>
        <dbReference type="EMBL" id="KAJ6258186.1"/>
    </source>
</evidence>
<keyword evidence="2" id="KW-0813">Transport</keyword>